<sequence length="292" mass="33043">MKAHTRHLLQDELNGTTNALMDKFRVRLDMIDPVTKEPRFGPKMKAKVVLLLQRFEDVRAAVETTGIVAQVEDQVARAAADQEEARGWELRHQQEAQEAEAARVRALEAEQVRAAQEEQARLAAEQAKKQQRTAELAVLAQQKREERERARVEQAKKLEEEKIRLEQLNTAIPLGKEGLEKALAMLRESTGSEAQYHLSLEKLTAVVQNICASPESVAFRHIPKDNANFHADLGQFHGGHQSLLALGFREIEQEEGKTVFTLEEPDLASDLDAWSDWFDNLKAMAEWLQAQL</sequence>
<dbReference type="SUPFAM" id="SSF143503">
    <property type="entry name" value="PUG domain-like"/>
    <property type="match status" value="1"/>
</dbReference>
<evidence type="ECO:0000313" key="3">
    <source>
        <dbReference type="EnsemblProtists" id="PYU1_T006230"/>
    </source>
</evidence>
<reference evidence="4" key="1">
    <citation type="journal article" date="2010" name="Genome Biol.">
        <title>Genome sequence of the necrotrophic plant pathogen Pythium ultimum reveals original pathogenicity mechanisms and effector repertoire.</title>
        <authorList>
            <person name="Levesque C.A."/>
            <person name="Brouwer H."/>
            <person name="Cano L."/>
            <person name="Hamilton J.P."/>
            <person name="Holt C."/>
            <person name="Huitema E."/>
            <person name="Raffaele S."/>
            <person name="Robideau G.P."/>
            <person name="Thines M."/>
            <person name="Win J."/>
            <person name="Zerillo M.M."/>
            <person name="Beakes G.W."/>
            <person name="Boore J.L."/>
            <person name="Busam D."/>
            <person name="Dumas B."/>
            <person name="Ferriera S."/>
            <person name="Fuerstenberg S.I."/>
            <person name="Gachon C.M."/>
            <person name="Gaulin E."/>
            <person name="Govers F."/>
            <person name="Grenville-Briggs L."/>
            <person name="Horner N."/>
            <person name="Hostetler J."/>
            <person name="Jiang R.H."/>
            <person name="Johnson J."/>
            <person name="Krajaejun T."/>
            <person name="Lin H."/>
            <person name="Meijer H.J."/>
            <person name="Moore B."/>
            <person name="Morris P."/>
            <person name="Phuntmart V."/>
            <person name="Puiu D."/>
            <person name="Shetty J."/>
            <person name="Stajich J.E."/>
            <person name="Tripathy S."/>
            <person name="Wawra S."/>
            <person name="van West P."/>
            <person name="Whitty B.R."/>
            <person name="Coutinho P.M."/>
            <person name="Henrissat B."/>
            <person name="Martin F."/>
            <person name="Thomas P.D."/>
            <person name="Tyler B.M."/>
            <person name="De Vries R.P."/>
            <person name="Kamoun S."/>
            <person name="Yandell M."/>
            <person name="Tisserat N."/>
            <person name="Buell C.R."/>
        </authorList>
    </citation>
    <scope>NUCLEOTIDE SEQUENCE</scope>
    <source>
        <strain evidence="4">DAOM:BR144</strain>
    </source>
</reference>
<dbReference type="EMBL" id="GL376625">
    <property type="status" value="NOT_ANNOTATED_CDS"/>
    <property type="molecule type" value="Genomic_DNA"/>
</dbReference>
<keyword evidence="4" id="KW-1185">Reference proteome</keyword>
<evidence type="ECO:0000313" key="4">
    <source>
        <dbReference type="Proteomes" id="UP000019132"/>
    </source>
</evidence>
<reference evidence="3" key="3">
    <citation type="submission" date="2015-02" db="UniProtKB">
        <authorList>
            <consortium name="EnsemblProtists"/>
        </authorList>
    </citation>
    <scope>IDENTIFICATION</scope>
    <source>
        <strain evidence="3">DAOM BR144</strain>
    </source>
</reference>
<dbReference type="InterPro" id="IPR036339">
    <property type="entry name" value="PUB-like_dom_sf"/>
</dbReference>
<dbReference type="HOGENOM" id="CLU_063570_0_0_1"/>
<dbReference type="eggNOG" id="ENOG502S26D">
    <property type="taxonomic scope" value="Eukaryota"/>
</dbReference>
<accession>K3WMN8</accession>
<dbReference type="AlphaFoldDB" id="K3WMN8"/>
<dbReference type="InParanoid" id="K3WMN8"/>
<evidence type="ECO:0000259" key="2">
    <source>
        <dbReference type="Pfam" id="PF09409"/>
    </source>
</evidence>
<dbReference type="InterPro" id="IPR018997">
    <property type="entry name" value="PUB_domain"/>
</dbReference>
<protein>
    <recommendedName>
        <fullName evidence="2">PUB domain-containing protein</fullName>
    </recommendedName>
</protein>
<dbReference type="Pfam" id="PF09409">
    <property type="entry name" value="PUB"/>
    <property type="match status" value="1"/>
</dbReference>
<name>K3WMN8_GLOUD</name>
<keyword evidence="1" id="KW-0175">Coiled coil</keyword>
<dbReference type="Proteomes" id="UP000019132">
    <property type="component" value="Unassembled WGS sequence"/>
</dbReference>
<dbReference type="EnsemblProtists" id="PYU1_T006230">
    <property type="protein sequence ID" value="PYU1_T006230"/>
    <property type="gene ID" value="PYU1_G006218"/>
</dbReference>
<reference evidence="4" key="2">
    <citation type="submission" date="2010-04" db="EMBL/GenBank/DDBJ databases">
        <authorList>
            <person name="Buell R."/>
            <person name="Hamilton J."/>
            <person name="Hostetler J."/>
        </authorList>
    </citation>
    <scope>NUCLEOTIDE SEQUENCE [LARGE SCALE GENOMIC DNA]</scope>
    <source>
        <strain evidence="4">DAOM:BR144</strain>
    </source>
</reference>
<evidence type="ECO:0000256" key="1">
    <source>
        <dbReference type="SAM" id="Coils"/>
    </source>
</evidence>
<dbReference type="Gene3D" id="1.20.58.2190">
    <property type="match status" value="1"/>
</dbReference>
<dbReference type="VEuPathDB" id="FungiDB:PYU1_G006218"/>
<feature type="domain" description="PUB" evidence="2">
    <location>
        <begin position="195"/>
        <end position="267"/>
    </location>
</feature>
<dbReference type="OMA" id="AHFHADL"/>
<proteinExistence type="predicted"/>
<dbReference type="CDD" id="cd09212">
    <property type="entry name" value="PUB"/>
    <property type="match status" value="1"/>
</dbReference>
<feature type="coiled-coil region" evidence="1">
    <location>
        <begin position="90"/>
        <end position="171"/>
    </location>
</feature>
<organism evidence="3 4">
    <name type="scientific">Globisporangium ultimum (strain ATCC 200006 / CBS 805.95 / DAOM BR144)</name>
    <name type="common">Pythium ultimum</name>
    <dbReference type="NCBI Taxonomy" id="431595"/>
    <lineage>
        <taxon>Eukaryota</taxon>
        <taxon>Sar</taxon>
        <taxon>Stramenopiles</taxon>
        <taxon>Oomycota</taxon>
        <taxon>Peronosporomycetes</taxon>
        <taxon>Pythiales</taxon>
        <taxon>Pythiaceae</taxon>
        <taxon>Globisporangium</taxon>
    </lineage>
</organism>